<feature type="non-terminal residue" evidence="1">
    <location>
        <position position="82"/>
    </location>
</feature>
<gene>
    <name evidence="1" type="ORF">RPERSI_LOCUS21260</name>
</gene>
<evidence type="ECO:0000313" key="2">
    <source>
        <dbReference type="Proteomes" id="UP000789920"/>
    </source>
</evidence>
<protein>
    <submittedName>
        <fullName evidence="1">7899_t:CDS:1</fullName>
    </submittedName>
</protein>
<dbReference type="Proteomes" id="UP000789920">
    <property type="component" value="Unassembled WGS sequence"/>
</dbReference>
<comment type="caution">
    <text evidence="1">The sequence shown here is derived from an EMBL/GenBank/DDBJ whole genome shotgun (WGS) entry which is preliminary data.</text>
</comment>
<proteinExistence type="predicted"/>
<organism evidence="1 2">
    <name type="scientific">Racocetra persica</name>
    <dbReference type="NCBI Taxonomy" id="160502"/>
    <lineage>
        <taxon>Eukaryota</taxon>
        <taxon>Fungi</taxon>
        <taxon>Fungi incertae sedis</taxon>
        <taxon>Mucoromycota</taxon>
        <taxon>Glomeromycotina</taxon>
        <taxon>Glomeromycetes</taxon>
        <taxon>Diversisporales</taxon>
        <taxon>Gigasporaceae</taxon>
        <taxon>Racocetra</taxon>
    </lineage>
</organism>
<name>A0ACA9RPG2_9GLOM</name>
<evidence type="ECO:0000313" key="1">
    <source>
        <dbReference type="EMBL" id="CAG8802181.1"/>
    </source>
</evidence>
<keyword evidence="2" id="KW-1185">Reference proteome</keyword>
<reference evidence="1" key="1">
    <citation type="submission" date="2021-06" db="EMBL/GenBank/DDBJ databases">
        <authorList>
            <person name="Kallberg Y."/>
            <person name="Tangrot J."/>
            <person name="Rosling A."/>
        </authorList>
    </citation>
    <scope>NUCLEOTIDE SEQUENCE</scope>
    <source>
        <strain evidence="1">MA461A</strain>
    </source>
</reference>
<dbReference type="EMBL" id="CAJVQC010061866">
    <property type="protein sequence ID" value="CAG8802181.1"/>
    <property type="molecule type" value="Genomic_DNA"/>
</dbReference>
<feature type="non-terminal residue" evidence="1">
    <location>
        <position position="1"/>
    </location>
</feature>
<sequence length="82" mass="9503">LELDKNEDDYQSGQDDDNYNTKFRDPENASTKDATNDPIHKLFNRVFVNDSLTCISPIEKLYYLAKIYPDICHLYASSKIPN</sequence>
<accession>A0ACA9RPG2</accession>